<dbReference type="GO" id="GO:0003735">
    <property type="term" value="F:structural constituent of ribosome"/>
    <property type="evidence" value="ECO:0007669"/>
    <property type="project" value="InterPro"/>
</dbReference>
<evidence type="ECO:0000256" key="5">
    <source>
        <dbReference type="ARBA" id="ARBA00023274"/>
    </source>
</evidence>
<dbReference type="GO" id="GO:0005840">
    <property type="term" value="C:ribosome"/>
    <property type="evidence" value="ECO:0007669"/>
    <property type="project" value="UniProtKB-KW"/>
</dbReference>
<dbReference type="HAMAP" id="MF_00360">
    <property type="entry name" value="Ribosomal_bS6"/>
    <property type="match status" value="1"/>
</dbReference>
<dbReference type="PANTHER" id="PTHR21011:SF1">
    <property type="entry name" value="SMALL RIBOSOMAL SUBUNIT PROTEIN BS6M"/>
    <property type="match status" value="1"/>
</dbReference>
<dbReference type="KEGG" id="pmb:A9601_19161"/>
<dbReference type="InterPro" id="IPR035980">
    <property type="entry name" value="Ribosomal_bS6_sf"/>
</dbReference>
<keyword evidence="5 8" id="KW-0687">Ribonucleoprotein</keyword>
<evidence type="ECO:0000256" key="6">
    <source>
        <dbReference type="ARBA" id="ARBA00035104"/>
    </source>
</evidence>
<evidence type="ECO:0000256" key="4">
    <source>
        <dbReference type="ARBA" id="ARBA00022980"/>
    </source>
</evidence>
<dbReference type="InterPro" id="IPR020815">
    <property type="entry name" value="Ribosomal_bS6_CS"/>
</dbReference>
<dbReference type="PROSITE" id="PS01048">
    <property type="entry name" value="RIBOSOMAL_S6"/>
    <property type="match status" value="1"/>
</dbReference>
<evidence type="ECO:0000256" key="7">
    <source>
        <dbReference type="ARBA" id="ARBA00035294"/>
    </source>
</evidence>
<dbReference type="CDD" id="cd15487">
    <property type="entry name" value="bS6_chloro_cyano"/>
    <property type="match status" value="1"/>
</dbReference>
<dbReference type="PANTHER" id="PTHR21011">
    <property type="entry name" value="MITOCHONDRIAL 28S RIBOSOMAL PROTEIN S6"/>
    <property type="match status" value="1"/>
</dbReference>
<keyword evidence="2 8" id="KW-0699">rRNA-binding</keyword>
<reference evidence="10 11" key="1">
    <citation type="journal article" date="2007" name="PLoS Genet.">
        <title>Patterns and implications of gene gain and loss in the evolution of Prochlorococcus.</title>
        <authorList>
            <person name="Kettler G.C."/>
            <person name="Martiny A.C."/>
            <person name="Huang K."/>
            <person name="Zucker J."/>
            <person name="Coleman M.L."/>
            <person name="Rodrigue S."/>
            <person name="Chen F."/>
            <person name="Lapidus A."/>
            <person name="Ferriera S."/>
            <person name="Johnson J."/>
            <person name="Steglich C."/>
            <person name="Church G.M."/>
            <person name="Richardson P."/>
            <person name="Chisholm S.W."/>
        </authorList>
    </citation>
    <scope>NUCLEOTIDE SEQUENCE [LARGE SCALE GENOMIC DNA]</scope>
    <source>
        <strain evidence="10 11">AS9601</strain>
    </source>
</reference>
<name>A2BTT8_PROMS</name>
<dbReference type="SUPFAM" id="SSF54995">
    <property type="entry name" value="Ribosomal protein S6"/>
    <property type="match status" value="1"/>
</dbReference>
<dbReference type="Gene3D" id="3.30.70.60">
    <property type="match status" value="1"/>
</dbReference>
<organism evidence="10 11">
    <name type="scientific">Prochlorococcus marinus (strain AS9601)</name>
    <dbReference type="NCBI Taxonomy" id="146891"/>
    <lineage>
        <taxon>Bacteria</taxon>
        <taxon>Bacillati</taxon>
        <taxon>Cyanobacteriota</taxon>
        <taxon>Cyanophyceae</taxon>
        <taxon>Synechococcales</taxon>
        <taxon>Prochlorococcaceae</taxon>
        <taxon>Prochlorococcus</taxon>
    </lineage>
</organism>
<dbReference type="EMBL" id="CP000551">
    <property type="protein sequence ID" value="ABM71199.1"/>
    <property type="molecule type" value="Genomic_DNA"/>
</dbReference>
<evidence type="ECO:0000313" key="11">
    <source>
        <dbReference type="Proteomes" id="UP000002590"/>
    </source>
</evidence>
<dbReference type="Proteomes" id="UP000002590">
    <property type="component" value="Chromosome"/>
</dbReference>
<protein>
    <recommendedName>
        <fullName evidence="7 8">Small ribosomal subunit protein bS6</fullName>
    </recommendedName>
</protein>
<dbReference type="STRING" id="146891.A9601_19161"/>
<proteinExistence type="inferred from homology"/>
<comment type="function">
    <text evidence="6 8">Binds together with bS18 to 16S ribosomal RNA.</text>
</comment>
<feature type="compositionally biased region" description="Polar residues" evidence="9">
    <location>
        <begin position="127"/>
        <end position="140"/>
    </location>
</feature>
<dbReference type="Pfam" id="PF01250">
    <property type="entry name" value="Ribosomal_S6"/>
    <property type="match status" value="1"/>
</dbReference>
<dbReference type="AlphaFoldDB" id="A2BTT8"/>
<feature type="region of interest" description="Disordered" evidence="9">
    <location>
        <begin position="116"/>
        <end position="174"/>
    </location>
</feature>
<dbReference type="GO" id="GO:1990904">
    <property type="term" value="C:ribonucleoprotein complex"/>
    <property type="evidence" value="ECO:0007669"/>
    <property type="project" value="UniProtKB-KW"/>
</dbReference>
<gene>
    <name evidence="8 10" type="primary">rpsF</name>
    <name evidence="8" type="synonym">rps6</name>
    <name evidence="10" type="ordered locus">A9601_19161</name>
</gene>
<dbReference type="NCBIfam" id="TIGR00166">
    <property type="entry name" value="S6"/>
    <property type="match status" value="1"/>
</dbReference>
<accession>A2BTT8</accession>
<feature type="compositionally biased region" description="Basic and acidic residues" evidence="9">
    <location>
        <begin position="141"/>
        <end position="151"/>
    </location>
</feature>
<dbReference type="eggNOG" id="COG0360">
    <property type="taxonomic scope" value="Bacteria"/>
</dbReference>
<evidence type="ECO:0000256" key="9">
    <source>
        <dbReference type="SAM" id="MobiDB-lite"/>
    </source>
</evidence>
<dbReference type="GO" id="GO:0005737">
    <property type="term" value="C:cytoplasm"/>
    <property type="evidence" value="ECO:0007669"/>
    <property type="project" value="UniProtKB-ARBA"/>
</dbReference>
<keyword evidence="4 8" id="KW-0689">Ribosomal protein</keyword>
<evidence type="ECO:0000256" key="3">
    <source>
        <dbReference type="ARBA" id="ARBA00022884"/>
    </source>
</evidence>
<keyword evidence="3 8" id="KW-0694">RNA-binding</keyword>
<evidence type="ECO:0000313" key="10">
    <source>
        <dbReference type="EMBL" id="ABM71199.1"/>
    </source>
</evidence>
<dbReference type="InterPro" id="IPR014717">
    <property type="entry name" value="Transl_elong_EF1B/ribsomal_bS6"/>
</dbReference>
<evidence type="ECO:0000256" key="2">
    <source>
        <dbReference type="ARBA" id="ARBA00022730"/>
    </source>
</evidence>
<comment type="similarity">
    <text evidence="1 8">Belongs to the bacterial ribosomal protein bS6 family.</text>
</comment>
<dbReference type="GO" id="GO:0006412">
    <property type="term" value="P:translation"/>
    <property type="evidence" value="ECO:0007669"/>
    <property type="project" value="UniProtKB-UniRule"/>
</dbReference>
<dbReference type="InterPro" id="IPR000529">
    <property type="entry name" value="Ribosomal_bS6"/>
</dbReference>
<evidence type="ECO:0000256" key="1">
    <source>
        <dbReference type="ARBA" id="ARBA00009512"/>
    </source>
</evidence>
<feature type="compositionally biased region" description="Basic and acidic residues" evidence="9">
    <location>
        <begin position="162"/>
        <end position="174"/>
    </location>
</feature>
<evidence type="ECO:0000256" key="8">
    <source>
        <dbReference type="HAMAP-Rule" id="MF_00360"/>
    </source>
</evidence>
<dbReference type="GO" id="GO:0070181">
    <property type="term" value="F:small ribosomal subunit rRNA binding"/>
    <property type="evidence" value="ECO:0007669"/>
    <property type="project" value="TreeGrafter"/>
</dbReference>
<sequence length="174" mass="19673">MVSNEQTLITSIDEPKTLSETMTDQQSYYETMYILRPDIAEDEVTNHIDKYNKLLEEFGGTILDSQMRGKRRLAYQIAKHREGIYVQLSHQGDGQHIFKIEKAMRLSEDVIRYMTVKQEGPLPTPRPSNKSTSQSENNDNPDAKVESKEKQPVASADSSTSSKDDAGTKENAES</sequence>
<dbReference type="InterPro" id="IPR020814">
    <property type="entry name" value="Ribosomal_S6_plastid/chlpt"/>
</dbReference>
<dbReference type="HOGENOM" id="CLU_113441_4_2_3"/>